<protein>
    <recommendedName>
        <fullName evidence="3">CRISPR type III-B/RAMP module-associated protein Cmr5</fullName>
    </recommendedName>
</protein>
<comment type="caution">
    <text evidence="1">The sequence shown here is derived from an EMBL/GenBank/DDBJ whole genome shotgun (WGS) entry which is preliminary data.</text>
</comment>
<keyword evidence="2" id="KW-1185">Reference proteome</keyword>
<evidence type="ECO:0008006" key="3">
    <source>
        <dbReference type="Google" id="ProtNLM"/>
    </source>
</evidence>
<name>A0ABY3MFT2_AERVE</name>
<reference evidence="1 2" key="1">
    <citation type="submission" date="2017-08" db="EMBL/GenBank/DDBJ databases">
        <title>Aeromonas veronii bv sobria strain NS22 whole genome sequencing.</title>
        <authorList>
            <person name="Katharios P."/>
            <person name="Ha V.Q."/>
            <person name="Smyrli M."/>
        </authorList>
    </citation>
    <scope>NUCLEOTIDE SEQUENCE [LARGE SCALE GENOMIC DNA]</scope>
    <source>
        <strain evidence="1 2">NS22</strain>
    </source>
</reference>
<evidence type="ECO:0000313" key="2">
    <source>
        <dbReference type="Proteomes" id="UP000323129"/>
    </source>
</evidence>
<sequence length="131" mass="14268">MNSTEFSKKKSQSAFIKAAEAVLIAKLIKLIAAKPEELSQYDQRSPALMFAKAIKKTIGAVGGDKVGKAYLAFNTIKALKLDMKPVMKECEQGHEDMPDAFKAVLALLDESIIDPKDSDLIPLINESQGSK</sequence>
<evidence type="ECO:0000313" key="1">
    <source>
        <dbReference type="EMBL" id="TYD40025.1"/>
    </source>
</evidence>
<dbReference type="Proteomes" id="UP000323129">
    <property type="component" value="Unassembled WGS sequence"/>
</dbReference>
<proteinExistence type="predicted"/>
<dbReference type="EMBL" id="NQMC01000124">
    <property type="protein sequence ID" value="TYD40025.1"/>
    <property type="molecule type" value="Genomic_DNA"/>
</dbReference>
<gene>
    <name evidence="1" type="ORF">CJF24_21505</name>
</gene>
<dbReference type="RefSeq" id="WP_115578173.1">
    <property type="nucleotide sequence ID" value="NZ_NMUS01000119.1"/>
</dbReference>
<organism evidence="1 2">
    <name type="scientific">Aeromonas veronii</name>
    <dbReference type="NCBI Taxonomy" id="654"/>
    <lineage>
        <taxon>Bacteria</taxon>
        <taxon>Pseudomonadati</taxon>
        <taxon>Pseudomonadota</taxon>
        <taxon>Gammaproteobacteria</taxon>
        <taxon>Aeromonadales</taxon>
        <taxon>Aeromonadaceae</taxon>
        <taxon>Aeromonas</taxon>
    </lineage>
</organism>
<accession>A0ABY3MFT2</accession>